<protein>
    <recommendedName>
        <fullName evidence="2">Carboxypeptidase A inhibitor-like domain-containing protein</fullName>
    </recommendedName>
</protein>
<sequence length="72" mass="7988">MNKFAIFFFLLLIMTIVDMSGTSKLQAMGAMCNQPCTTDMDCFSVAIFVCPLCKERTNPIDGFTTKTCGFLI</sequence>
<accession>A0AAN8TRY1</accession>
<evidence type="ECO:0000313" key="4">
    <source>
        <dbReference type="Proteomes" id="UP001371456"/>
    </source>
</evidence>
<gene>
    <name evidence="3" type="ORF">RDI58_012579</name>
</gene>
<dbReference type="Pfam" id="PF02977">
    <property type="entry name" value="CarbpepA_inh"/>
    <property type="match status" value="1"/>
</dbReference>
<keyword evidence="1" id="KW-0732">Signal</keyword>
<feature type="chain" id="PRO_5043040800" description="Carboxypeptidase A inhibitor-like domain-containing protein" evidence="1">
    <location>
        <begin position="22"/>
        <end position="72"/>
    </location>
</feature>
<evidence type="ECO:0000256" key="1">
    <source>
        <dbReference type="SAM" id="SignalP"/>
    </source>
</evidence>
<feature type="signal peptide" evidence="1">
    <location>
        <begin position="1"/>
        <end position="21"/>
    </location>
</feature>
<proteinExistence type="predicted"/>
<dbReference type="InterPro" id="IPR004231">
    <property type="entry name" value="COpept_A_inh-like"/>
</dbReference>
<comment type="caution">
    <text evidence="3">The sequence shown here is derived from an EMBL/GenBank/DDBJ whole genome shotgun (WGS) entry which is preliminary data.</text>
</comment>
<reference evidence="3 4" key="1">
    <citation type="submission" date="2024-02" db="EMBL/GenBank/DDBJ databases">
        <title>de novo genome assembly of Solanum bulbocastanum strain 11H21.</title>
        <authorList>
            <person name="Hosaka A.J."/>
        </authorList>
    </citation>
    <scope>NUCLEOTIDE SEQUENCE [LARGE SCALE GENOMIC DNA]</scope>
    <source>
        <tissue evidence="3">Young leaves</tissue>
    </source>
</reference>
<feature type="domain" description="Carboxypeptidase A inhibitor-like" evidence="2">
    <location>
        <begin position="31"/>
        <end position="70"/>
    </location>
</feature>
<dbReference type="Proteomes" id="UP001371456">
    <property type="component" value="Unassembled WGS sequence"/>
</dbReference>
<dbReference type="AlphaFoldDB" id="A0AAN8TRY1"/>
<evidence type="ECO:0000259" key="2">
    <source>
        <dbReference type="Pfam" id="PF02977"/>
    </source>
</evidence>
<evidence type="ECO:0000313" key="3">
    <source>
        <dbReference type="EMBL" id="KAK6788781.1"/>
    </source>
</evidence>
<keyword evidence="4" id="KW-1185">Reference proteome</keyword>
<name>A0AAN8TRY1_SOLBU</name>
<dbReference type="EMBL" id="JBANQN010000005">
    <property type="protein sequence ID" value="KAK6788781.1"/>
    <property type="molecule type" value="Genomic_DNA"/>
</dbReference>
<organism evidence="3 4">
    <name type="scientific">Solanum bulbocastanum</name>
    <name type="common">Wild potato</name>
    <dbReference type="NCBI Taxonomy" id="147425"/>
    <lineage>
        <taxon>Eukaryota</taxon>
        <taxon>Viridiplantae</taxon>
        <taxon>Streptophyta</taxon>
        <taxon>Embryophyta</taxon>
        <taxon>Tracheophyta</taxon>
        <taxon>Spermatophyta</taxon>
        <taxon>Magnoliopsida</taxon>
        <taxon>eudicotyledons</taxon>
        <taxon>Gunneridae</taxon>
        <taxon>Pentapetalae</taxon>
        <taxon>asterids</taxon>
        <taxon>lamiids</taxon>
        <taxon>Solanales</taxon>
        <taxon>Solanaceae</taxon>
        <taxon>Solanoideae</taxon>
        <taxon>Solaneae</taxon>
        <taxon>Solanum</taxon>
    </lineage>
</organism>